<keyword evidence="3" id="KW-1185">Reference proteome</keyword>
<name>A0A512BQ27_9HYPH</name>
<comment type="caution">
    <text evidence="2">The sequence shown here is derived from an EMBL/GenBank/DDBJ whole genome shotgun (WGS) entry which is preliminary data.</text>
</comment>
<dbReference type="RefSeq" id="WP_114186816.1">
    <property type="nucleotide sequence ID" value="NZ_BJYU01000019.1"/>
</dbReference>
<keyword evidence="1" id="KW-0812">Transmembrane</keyword>
<proteinExistence type="predicted"/>
<evidence type="ECO:0000313" key="2">
    <source>
        <dbReference type="EMBL" id="GEO14053.1"/>
    </source>
</evidence>
<keyword evidence="1" id="KW-0472">Membrane</keyword>
<dbReference type="AlphaFoldDB" id="A0A512BQ27"/>
<protein>
    <submittedName>
        <fullName evidence="2">Uncharacterized protein</fullName>
    </submittedName>
</protein>
<organism evidence="2 3">
    <name type="scientific">Microvirga aerophila</name>
    <dbReference type="NCBI Taxonomy" id="670291"/>
    <lineage>
        <taxon>Bacteria</taxon>
        <taxon>Pseudomonadati</taxon>
        <taxon>Pseudomonadota</taxon>
        <taxon>Alphaproteobacteria</taxon>
        <taxon>Hyphomicrobiales</taxon>
        <taxon>Methylobacteriaceae</taxon>
        <taxon>Microvirga</taxon>
    </lineage>
</organism>
<reference evidence="2 3" key="1">
    <citation type="submission" date="2019-07" db="EMBL/GenBank/DDBJ databases">
        <title>Whole genome shotgun sequence of Microvirga aerophila NBRC 106136.</title>
        <authorList>
            <person name="Hosoyama A."/>
            <person name="Uohara A."/>
            <person name="Ohji S."/>
            <person name="Ichikawa N."/>
        </authorList>
    </citation>
    <scope>NUCLEOTIDE SEQUENCE [LARGE SCALE GENOMIC DNA]</scope>
    <source>
        <strain evidence="2 3">NBRC 106136</strain>
    </source>
</reference>
<evidence type="ECO:0000256" key="1">
    <source>
        <dbReference type="SAM" id="Phobius"/>
    </source>
</evidence>
<sequence>MSKQVEWTIKGGIIGGLFGVGMHLLFRMLLSILGIFFAYWYITIPLVAYFYVANKISYWWNNEAERDAIYETFQPDRVILSGIRPVMTTGGIRFIEFDINNNANARVYRVSATCMYEPEELEDEEYKSARVYTEHAYAEHVKPGETKRVRLPLQPDSYLWRAKSENLKGLRCEPRFDYEVSDLFQGDMKKWRLDSQVDVILNHVITPRKNWGNRHFVEVQGHLTNNSKVTIGTVNVLCDVTNDAGFTDSHAKHYNKLNLKPGETMRFDGRVTEVTYKPVATLCRVNGVHTTD</sequence>
<dbReference type="EMBL" id="BJYU01000019">
    <property type="protein sequence ID" value="GEO14053.1"/>
    <property type="molecule type" value="Genomic_DNA"/>
</dbReference>
<keyword evidence="1" id="KW-1133">Transmembrane helix</keyword>
<feature type="transmembrane region" description="Helical" evidence="1">
    <location>
        <begin position="7"/>
        <end position="26"/>
    </location>
</feature>
<dbReference type="Proteomes" id="UP000321085">
    <property type="component" value="Unassembled WGS sequence"/>
</dbReference>
<gene>
    <name evidence="2" type="ORF">MAE02_17490</name>
</gene>
<accession>A0A512BQ27</accession>
<feature type="transmembrane region" description="Helical" evidence="1">
    <location>
        <begin position="32"/>
        <end position="52"/>
    </location>
</feature>
<evidence type="ECO:0000313" key="3">
    <source>
        <dbReference type="Proteomes" id="UP000321085"/>
    </source>
</evidence>